<evidence type="ECO:0000313" key="6">
    <source>
        <dbReference type="EMBL" id="MTS26872.1"/>
    </source>
</evidence>
<proteinExistence type="predicted"/>
<evidence type="ECO:0000313" key="8">
    <source>
        <dbReference type="Proteomes" id="UP000032483"/>
    </source>
</evidence>
<evidence type="ECO:0000313" key="12">
    <source>
        <dbReference type="Proteomes" id="UP000472755"/>
    </source>
</evidence>
<dbReference type="Proteomes" id="UP000032483">
    <property type="component" value="Unassembled WGS sequence"/>
</dbReference>
<evidence type="ECO:0000313" key="10">
    <source>
        <dbReference type="Proteomes" id="UP000431913"/>
    </source>
</evidence>
<dbReference type="AlphaFoldDB" id="A0A0D8IWJ7"/>
<evidence type="ECO:0000313" key="3">
    <source>
        <dbReference type="EMBL" id="KJF38859.1"/>
    </source>
</evidence>
<dbReference type="Pfam" id="PF13672">
    <property type="entry name" value="PP2C_2"/>
    <property type="match status" value="1"/>
</dbReference>
<dbReference type="SMART" id="SM00332">
    <property type="entry name" value="PP2Cc"/>
    <property type="match status" value="1"/>
</dbReference>
<comment type="caution">
    <text evidence="3">The sequence shown here is derived from an EMBL/GenBank/DDBJ whole genome shotgun (WGS) entry which is preliminary data.</text>
</comment>
<evidence type="ECO:0000313" key="7">
    <source>
        <dbReference type="EMBL" id="MTS51431.1"/>
    </source>
</evidence>
<dbReference type="InterPro" id="IPR001932">
    <property type="entry name" value="PPM-type_phosphatase-like_dom"/>
</dbReference>
<reference evidence="3" key="1">
    <citation type="submission" date="2015-02" db="EMBL/GenBank/DDBJ databases">
        <title>A novel member of the family Ruminococcaceae isolated from human feces.</title>
        <authorList>
            <person name="Shkoporov A.N."/>
            <person name="Chaplin A.V."/>
            <person name="Motuzova O.V."/>
            <person name="Kafarskaia L.I."/>
            <person name="Khokhlova E.V."/>
            <person name="Efimov B.A."/>
        </authorList>
    </citation>
    <scope>NUCLEOTIDE SEQUENCE [LARGE SCALE GENOMIC DNA]</scope>
    <source>
        <strain evidence="3">585-1</strain>
    </source>
</reference>
<dbReference type="Proteomes" id="UP000472755">
    <property type="component" value="Unassembled WGS sequence"/>
</dbReference>
<dbReference type="PANTHER" id="PTHR47992">
    <property type="entry name" value="PROTEIN PHOSPHATASE"/>
    <property type="match status" value="1"/>
</dbReference>
<dbReference type="NCBIfam" id="NF033484">
    <property type="entry name" value="Stp1_PP2C_phos"/>
    <property type="match status" value="1"/>
</dbReference>
<dbReference type="PATRIC" id="fig|1550024.3.peg.3567"/>
<dbReference type="Gene3D" id="3.60.40.10">
    <property type="entry name" value="PPM-type phosphatase domain"/>
    <property type="match status" value="1"/>
</dbReference>
<reference evidence="11 12" key="3">
    <citation type="journal article" date="2019" name="Nat. Med.">
        <title>A library of human gut bacterial isolates paired with longitudinal multiomics data enables mechanistic microbiome research.</title>
        <authorList>
            <person name="Poyet M."/>
            <person name="Groussin M."/>
            <person name="Gibbons S.M."/>
            <person name="Avila-Pacheco J."/>
            <person name="Jiang X."/>
            <person name="Kearney S.M."/>
            <person name="Perrotta A.R."/>
            <person name="Berdy B."/>
            <person name="Zhao S."/>
            <person name="Lieberman T.D."/>
            <person name="Swanson P.K."/>
            <person name="Smith M."/>
            <person name="Roesemann S."/>
            <person name="Alexander J.E."/>
            <person name="Rich S.A."/>
            <person name="Livny J."/>
            <person name="Vlamakis H."/>
            <person name="Clish C."/>
            <person name="Bullock K."/>
            <person name="Deik A."/>
            <person name="Scott J."/>
            <person name="Pierce K.A."/>
            <person name="Xavier R.J."/>
            <person name="Alm E.J."/>
        </authorList>
    </citation>
    <scope>NUCLEOTIDE SEQUENCE [LARGE SCALE GENOMIC DNA]</scope>
    <source>
        <strain evidence="6 12">BIOML-A4</strain>
        <strain evidence="7 11">BIOML-A7</strain>
    </source>
</reference>
<gene>
    <name evidence="4" type="ORF">ASJ35_15310</name>
    <name evidence="5" type="ORF">FYJ76_09815</name>
    <name evidence="7" type="ORF">GMD52_07735</name>
    <name evidence="6" type="ORF">GMD59_06165</name>
    <name evidence="3" type="ORF">TQ39_15655</name>
</gene>
<dbReference type="InterPro" id="IPR015655">
    <property type="entry name" value="PP2C"/>
</dbReference>
<dbReference type="CDD" id="cd00143">
    <property type="entry name" value="PP2Cc"/>
    <property type="match status" value="1"/>
</dbReference>
<dbReference type="EMBL" id="WMZU01000007">
    <property type="protein sequence ID" value="MTS26872.1"/>
    <property type="molecule type" value="Genomic_DNA"/>
</dbReference>
<evidence type="ECO:0000313" key="9">
    <source>
        <dbReference type="Proteomes" id="UP000053433"/>
    </source>
</evidence>
<feature type="region of interest" description="Disordered" evidence="1">
    <location>
        <begin position="1"/>
        <end position="25"/>
    </location>
</feature>
<dbReference type="EMBL" id="LMUA01000028">
    <property type="protein sequence ID" value="KUE75150.1"/>
    <property type="molecule type" value="Genomic_DNA"/>
</dbReference>
<evidence type="ECO:0000256" key="1">
    <source>
        <dbReference type="SAM" id="MobiDB-lite"/>
    </source>
</evidence>
<dbReference type="InterPro" id="IPR036457">
    <property type="entry name" value="PPM-type-like_dom_sf"/>
</dbReference>
<dbReference type="Proteomes" id="UP000449193">
    <property type="component" value="Unassembled WGS sequence"/>
</dbReference>
<dbReference type="EMBL" id="WMZR01000008">
    <property type="protein sequence ID" value="MTS51431.1"/>
    <property type="molecule type" value="Genomic_DNA"/>
</dbReference>
<organism evidence="3 8">
    <name type="scientific">Ruthenibacterium lactatiformans</name>
    <dbReference type="NCBI Taxonomy" id="1550024"/>
    <lineage>
        <taxon>Bacteria</taxon>
        <taxon>Bacillati</taxon>
        <taxon>Bacillota</taxon>
        <taxon>Clostridia</taxon>
        <taxon>Eubacteriales</taxon>
        <taxon>Oscillospiraceae</taxon>
        <taxon>Ruthenibacterium</taxon>
    </lineage>
</organism>
<dbReference type="RefSeq" id="WP_009325452.1">
    <property type="nucleotide sequence ID" value="NZ_CAOJUJ010000026.1"/>
</dbReference>
<dbReference type="EMBL" id="VUNJ01000009">
    <property type="protein sequence ID" value="MST92228.1"/>
    <property type="molecule type" value="Genomic_DNA"/>
</dbReference>
<dbReference type="SUPFAM" id="SSF81606">
    <property type="entry name" value="PP2C-like"/>
    <property type="match status" value="1"/>
</dbReference>
<dbReference type="GO" id="GO:0004722">
    <property type="term" value="F:protein serine/threonine phosphatase activity"/>
    <property type="evidence" value="ECO:0007669"/>
    <property type="project" value="InterPro"/>
</dbReference>
<evidence type="ECO:0000259" key="2">
    <source>
        <dbReference type="PROSITE" id="PS51746"/>
    </source>
</evidence>
<sequence length="250" mass="26824">MKLVAKTDIGSQRSENQDSYRGGRRPDDAVWGAVCDGMGGARGGRLASTMAVDALQQAIEAGIDEAHTPQAGRALLESAVEQANRSVYEKARGTPSLSGMGTTVVCALVRGGLAQYVHVGDSRIYLFRNNKLLQLTKDHSMVQEMVEQGALTEEEAQNHPRKNLITRALGVGRDVEADFGEKEVSPRDILLLCSDGLSNCVSVPQIEETLARTPFYEAADALVQKALEGGGLDNITVLLMQVEAVEENNG</sequence>
<dbReference type="GeneID" id="42857994"/>
<name>A0A0D8IWJ7_9FIRM</name>
<dbReference type="EMBL" id="JXXK01000029">
    <property type="protein sequence ID" value="KJF38859.1"/>
    <property type="molecule type" value="Genomic_DNA"/>
</dbReference>
<accession>A0A0W7TMW8</accession>
<dbReference type="Proteomes" id="UP000053433">
    <property type="component" value="Unassembled WGS sequence"/>
</dbReference>
<reference evidence="5 10" key="4">
    <citation type="submission" date="2019-08" db="EMBL/GenBank/DDBJ databases">
        <title>In-depth cultivation of the pig gut microbiome towards novel bacterial diversity and tailored functional studies.</title>
        <authorList>
            <person name="Wylensek D."/>
            <person name="Hitch T.C.A."/>
            <person name="Clavel T."/>
        </authorList>
    </citation>
    <scope>NUCLEOTIDE SEQUENCE [LARGE SCALE GENOMIC DNA]</scope>
    <source>
        <strain evidence="5 10">WCA3-601-WT-6J</strain>
    </source>
</reference>
<dbReference type="SMART" id="SM00331">
    <property type="entry name" value="PP2C_SIG"/>
    <property type="match status" value="1"/>
</dbReference>
<dbReference type="PROSITE" id="PS51746">
    <property type="entry name" value="PPM_2"/>
    <property type="match status" value="1"/>
</dbReference>
<evidence type="ECO:0000313" key="5">
    <source>
        <dbReference type="EMBL" id="MST92228.1"/>
    </source>
</evidence>
<evidence type="ECO:0000313" key="11">
    <source>
        <dbReference type="Proteomes" id="UP000449193"/>
    </source>
</evidence>
<keyword evidence="8" id="KW-1185">Reference proteome</keyword>
<reference evidence="4 9" key="2">
    <citation type="submission" date="2015-10" db="EMBL/GenBank/DDBJ databases">
        <title>A novel member of the family Ruminococcaceae isolated from human faeces.</title>
        <authorList>
            <person name="Shkoporov A.N."/>
            <person name="Chaplin A.V."/>
            <person name="Motuzova O.V."/>
            <person name="Kafarskaia L.I."/>
            <person name="Efimov B.A."/>
        </authorList>
    </citation>
    <scope>NUCLEOTIDE SEQUENCE [LARGE SCALE GENOMIC DNA]</scope>
    <source>
        <strain evidence="4 9">668</strain>
    </source>
</reference>
<evidence type="ECO:0000313" key="4">
    <source>
        <dbReference type="EMBL" id="KUE75150.1"/>
    </source>
</evidence>
<protein>
    <submittedName>
        <fullName evidence="3">Serine/threonine protein phosphatase</fullName>
    </submittedName>
    <submittedName>
        <fullName evidence="5">Stp1/IreP family PP2C-type Ser/Thr phosphatase</fullName>
    </submittedName>
</protein>
<accession>A0A0D8IWJ7</accession>
<dbReference type="Proteomes" id="UP000431913">
    <property type="component" value="Unassembled WGS sequence"/>
</dbReference>
<feature type="compositionally biased region" description="Polar residues" evidence="1">
    <location>
        <begin position="9"/>
        <end position="19"/>
    </location>
</feature>
<feature type="domain" description="PPM-type phosphatase" evidence="2">
    <location>
        <begin position="3"/>
        <end position="242"/>
    </location>
</feature>